<proteinExistence type="predicted"/>
<sequence length="64" mass="7474">MRLTEFHEWVRDEFGEMRGEVLLSDHVMASLGGRTPGQAIEAGEDPRDVWRRLCEEFDVPRDRS</sequence>
<dbReference type="InterPro" id="IPR021408">
    <property type="entry name" value="DUF3046"/>
</dbReference>
<organism evidence="1 2">
    <name type="scientific">Rhodococcus rhodnii</name>
    <dbReference type="NCBI Taxonomy" id="38312"/>
    <lineage>
        <taxon>Bacteria</taxon>
        <taxon>Bacillati</taxon>
        <taxon>Actinomycetota</taxon>
        <taxon>Actinomycetes</taxon>
        <taxon>Mycobacteriales</taxon>
        <taxon>Nocardiaceae</taxon>
        <taxon>Rhodococcus</taxon>
    </lineage>
</organism>
<dbReference type="RefSeq" id="WP_040772625.1">
    <property type="nucleotide sequence ID" value="NZ_QRCM01000001.1"/>
</dbReference>
<comment type="caution">
    <text evidence="1">The sequence shown here is derived from an EMBL/GenBank/DDBJ whole genome shotgun (WGS) entry which is preliminary data.</text>
</comment>
<gene>
    <name evidence="1" type="ORF">DW322_12545</name>
</gene>
<dbReference type="Pfam" id="PF11248">
    <property type="entry name" value="DUF3046"/>
    <property type="match status" value="1"/>
</dbReference>
<dbReference type="AlphaFoldDB" id="A0A6P2CIN5"/>
<name>A0A6P2CIN5_9NOCA</name>
<reference evidence="1 2" key="1">
    <citation type="submission" date="2018-07" db="EMBL/GenBank/DDBJ databases">
        <title>Genome sequence of Rhodococcus rhodnii ATCC 35071 from Rhodnius prolixus.</title>
        <authorList>
            <person name="Patel V."/>
            <person name="Vogel K.J."/>
        </authorList>
    </citation>
    <scope>NUCLEOTIDE SEQUENCE [LARGE SCALE GENOMIC DNA]</scope>
    <source>
        <strain evidence="1 2">ATCC 35071</strain>
    </source>
</reference>
<accession>A0A6P2CIN5</accession>
<evidence type="ECO:0000313" key="2">
    <source>
        <dbReference type="Proteomes" id="UP000471120"/>
    </source>
</evidence>
<evidence type="ECO:0000313" key="1">
    <source>
        <dbReference type="EMBL" id="TXG92649.1"/>
    </source>
</evidence>
<dbReference type="Proteomes" id="UP000471120">
    <property type="component" value="Unassembled WGS sequence"/>
</dbReference>
<dbReference type="EMBL" id="QRCM01000001">
    <property type="protein sequence ID" value="TXG92649.1"/>
    <property type="molecule type" value="Genomic_DNA"/>
</dbReference>
<protein>
    <submittedName>
        <fullName evidence="1">DUF3046 domain-containing protein</fullName>
    </submittedName>
</protein>